<evidence type="ECO:0000256" key="2">
    <source>
        <dbReference type="SAM" id="SignalP"/>
    </source>
</evidence>
<evidence type="ECO:0000313" key="4">
    <source>
        <dbReference type="Proteomes" id="UP001530377"/>
    </source>
</evidence>
<organism evidence="3 4">
    <name type="scientific">Cyclostephanos tholiformis</name>
    <dbReference type="NCBI Taxonomy" id="382380"/>
    <lineage>
        <taxon>Eukaryota</taxon>
        <taxon>Sar</taxon>
        <taxon>Stramenopiles</taxon>
        <taxon>Ochrophyta</taxon>
        <taxon>Bacillariophyta</taxon>
        <taxon>Coscinodiscophyceae</taxon>
        <taxon>Thalassiosirophycidae</taxon>
        <taxon>Stephanodiscales</taxon>
        <taxon>Stephanodiscaceae</taxon>
        <taxon>Cyclostephanos</taxon>
    </lineage>
</organism>
<reference evidence="3 4" key="1">
    <citation type="submission" date="2024-10" db="EMBL/GenBank/DDBJ databases">
        <title>Updated reference genomes for cyclostephanoid diatoms.</title>
        <authorList>
            <person name="Roberts W.R."/>
            <person name="Alverson A.J."/>
        </authorList>
    </citation>
    <scope>NUCLEOTIDE SEQUENCE [LARGE SCALE GENOMIC DNA]</scope>
    <source>
        <strain evidence="3 4">AJA228-03</strain>
    </source>
</reference>
<dbReference type="Gene3D" id="3.40.50.300">
    <property type="entry name" value="P-loop containing nucleotide triphosphate hydrolases"/>
    <property type="match status" value="1"/>
</dbReference>
<evidence type="ECO:0000256" key="1">
    <source>
        <dbReference type="SAM" id="MobiDB-lite"/>
    </source>
</evidence>
<dbReference type="SUPFAM" id="SSF52540">
    <property type="entry name" value="P-loop containing nucleoside triphosphate hydrolases"/>
    <property type="match status" value="1"/>
</dbReference>
<dbReference type="EMBL" id="JALLPB020000464">
    <property type="protein sequence ID" value="KAL3808870.1"/>
    <property type="molecule type" value="Genomic_DNA"/>
</dbReference>
<keyword evidence="4" id="KW-1185">Reference proteome</keyword>
<feature type="compositionally biased region" description="Low complexity" evidence="1">
    <location>
        <begin position="134"/>
        <end position="145"/>
    </location>
</feature>
<comment type="caution">
    <text evidence="3">The sequence shown here is derived from an EMBL/GenBank/DDBJ whole genome shotgun (WGS) entry which is preliminary data.</text>
</comment>
<feature type="chain" id="PRO_5044835612" evidence="2">
    <location>
        <begin position="21"/>
        <end position="369"/>
    </location>
</feature>
<dbReference type="InterPro" id="IPR027417">
    <property type="entry name" value="P-loop_NTPase"/>
</dbReference>
<dbReference type="PANTHER" id="PTHR10285">
    <property type="entry name" value="URIDINE KINASE"/>
    <property type="match status" value="1"/>
</dbReference>
<feature type="region of interest" description="Disordered" evidence="1">
    <location>
        <begin position="38"/>
        <end position="70"/>
    </location>
</feature>
<feature type="compositionally biased region" description="Low complexity" evidence="1">
    <location>
        <begin position="41"/>
        <end position="69"/>
    </location>
</feature>
<feature type="region of interest" description="Disordered" evidence="1">
    <location>
        <begin position="133"/>
        <end position="162"/>
    </location>
</feature>
<dbReference type="AlphaFoldDB" id="A0ABD3R777"/>
<proteinExistence type="predicted"/>
<feature type="signal peptide" evidence="2">
    <location>
        <begin position="1"/>
        <end position="20"/>
    </location>
</feature>
<evidence type="ECO:0000313" key="3">
    <source>
        <dbReference type="EMBL" id="KAL3808870.1"/>
    </source>
</evidence>
<gene>
    <name evidence="3" type="ORF">ACHAXA_004157</name>
</gene>
<protein>
    <submittedName>
        <fullName evidence="3">Uncharacterized protein</fullName>
    </submittedName>
</protein>
<sequence>MIAVCALVIIASSLSTVVESFVPEFSVCGIRTREGAMAGASSSSTSSSSSSSSPSEGCSSTSSSTSTSSAIDRAMHDTYDSLATRLIRRYVTDVANGRLRNDQLFVGIAGGPGSGKSTLSASVARLINERMDMTTSTSTSTSTTSRRPSMHVDDEAAAAAAATTSPPPVVVAPAAVVLPMDGFHYSRSQLMNMAGGDDDGGGGDGGGDGPASTRATYDELLARRGAPWTFDAEACVEAFTRARMTGEASLPIYSRIASDPVPDGVRLHPETRIVFLEGNYLLAWDDERWSPLRTNGVFDETWYVTCKSLTDQRRRLVRRHLETWTDEKTGMFGEGEAGAGAKADFNDMKNLAWIEEMSRKHADYVIESL</sequence>
<name>A0ABD3R777_9STRA</name>
<keyword evidence="2" id="KW-0732">Signal</keyword>
<dbReference type="Proteomes" id="UP001530377">
    <property type="component" value="Unassembled WGS sequence"/>
</dbReference>
<accession>A0ABD3R777</accession>